<evidence type="ECO:0000313" key="3">
    <source>
        <dbReference type="Proteomes" id="UP000485058"/>
    </source>
</evidence>
<name>A0A699YS03_HAELA</name>
<dbReference type="Proteomes" id="UP000485058">
    <property type="component" value="Unassembled WGS sequence"/>
</dbReference>
<feature type="region of interest" description="Disordered" evidence="1">
    <location>
        <begin position="71"/>
        <end position="95"/>
    </location>
</feature>
<proteinExistence type="predicted"/>
<gene>
    <name evidence="2" type="ORF">HaLaN_08777</name>
</gene>
<accession>A0A699YS03</accession>
<reference evidence="2 3" key="1">
    <citation type="submission" date="2020-02" db="EMBL/GenBank/DDBJ databases">
        <title>Draft genome sequence of Haematococcus lacustris strain NIES-144.</title>
        <authorList>
            <person name="Morimoto D."/>
            <person name="Nakagawa S."/>
            <person name="Yoshida T."/>
            <person name="Sawayama S."/>
        </authorList>
    </citation>
    <scope>NUCLEOTIDE SEQUENCE [LARGE SCALE GENOMIC DNA]</scope>
    <source>
        <strain evidence="2 3">NIES-144</strain>
    </source>
</reference>
<evidence type="ECO:0000313" key="2">
    <source>
        <dbReference type="EMBL" id="GFH12983.1"/>
    </source>
</evidence>
<sequence length="95" mass="9486">MALEQEGEPTVAACEAAMASRGHPGSHACASATTCPMASVNAWAVRLGVQEGDAQAGGGAGEQLHQLLHSGQQLTAGHQAAQAAVQQQAPPPPPQ</sequence>
<comment type="caution">
    <text evidence="2">The sequence shown here is derived from an EMBL/GenBank/DDBJ whole genome shotgun (WGS) entry which is preliminary data.</text>
</comment>
<protein>
    <submittedName>
        <fullName evidence="2">Uncharacterized protein</fullName>
    </submittedName>
</protein>
<evidence type="ECO:0000256" key="1">
    <source>
        <dbReference type="SAM" id="MobiDB-lite"/>
    </source>
</evidence>
<feature type="compositionally biased region" description="Low complexity" evidence="1">
    <location>
        <begin position="71"/>
        <end position="88"/>
    </location>
</feature>
<dbReference type="AlphaFoldDB" id="A0A699YS03"/>
<keyword evidence="3" id="KW-1185">Reference proteome</keyword>
<organism evidence="2 3">
    <name type="scientific">Haematococcus lacustris</name>
    <name type="common">Green alga</name>
    <name type="synonym">Haematococcus pluvialis</name>
    <dbReference type="NCBI Taxonomy" id="44745"/>
    <lineage>
        <taxon>Eukaryota</taxon>
        <taxon>Viridiplantae</taxon>
        <taxon>Chlorophyta</taxon>
        <taxon>core chlorophytes</taxon>
        <taxon>Chlorophyceae</taxon>
        <taxon>CS clade</taxon>
        <taxon>Chlamydomonadales</taxon>
        <taxon>Haematococcaceae</taxon>
        <taxon>Haematococcus</taxon>
    </lineage>
</organism>
<dbReference type="EMBL" id="BLLF01000561">
    <property type="protein sequence ID" value="GFH12983.1"/>
    <property type="molecule type" value="Genomic_DNA"/>
</dbReference>